<evidence type="ECO:0000256" key="2">
    <source>
        <dbReference type="ARBA" id="ARBA00022777"/>
    </source>
</evidence>
<evidence type="ECO:0000256" key="4">
    <source>
        <dbReference type="SAM" id="Coils"/>
    </source>
</evidence>
<dbReference type="OrthoDB" id="144293at2"/>
<evidence type="ECO:0000256" key="1">
    <source>
        <dbReference type="ARBA" id="ARBA00022679"/>
    </source>
</evidence>
<keyword evidence="3" id="KW-0902">Two-component regulatory system</keyword>
<dbReference type="InterPro" id="IPR017205">
    <property type="entry name" value="Sig_transdc_His_kinase_ChrS"/>
</dbReference>
<dbReference type="Proteomes" id="UP000296352">
    <property type="component" value="Chromosome"/>
</dbReference>
<reference evidence="8 9" key="1">
    <citation type="submission" date="2019-04" db="EMBL/GenBank/DDBJ databases">
        <title>Corynebacterium endometrii sp. nov., isolated from the uterus of a cow with endometritis.</title>
        <authorList>
            <person name="Ballas P."/>
            <person name="Ruckert C."/>
            <person name="Wagener K."/>
            <person name="Drillich M."/>
            <person name="Kaempfer P."/>
            <person name="Busse H.-J."/>
            <person name="Ehling-Schulz M."/>
        </authorList>
    </citation>
    <scope>NUCLEOTIDE SEQUENCE [LARGE SCALE GENOMIC DNA]</scope>
    <source>
        <strain evidence="8 9">LMM-1653</strain>
    </source>
</reference>
<dbReference type="SMART" id="SM00387">
    <property type="entry name" value="HATPase_c"/>
    <property type="match status" value="1"/>
</dbReference>
<evidence type="ECO:0000256" key="5">
    <source>
        <dbReference type="SAM" id="MobiDB-lite"/>
    </source>
</evidence>
<protein>
    <submittedName>
        <fullName evidence="8">Sensor histidine kinase LiaS</fullName>
        <ecNumber evidence="8">2.7.13.3</ecNumber>
    </submittedName>
</protein>
<feature type="transmembrane region" description="Helical" evidence="6">
    <location>
        <begin position="87"/>
        <end position="109"/>
    </location>
</feature>
<evidence type="ECO:0000313" key="9">
    <source>
        <dbReference type="Proteomes" id="UP000296352"/>
    </source>
</evidence>
<name>A0A4V1CEV3_9CORY</name>
<dbReference type="AlphaFoldDB" id="A0A4V1CEV3"/>
<feature type="region of interest" description="Disordered" evidence="5">
    <location>
        <begin position="379"/>
        <end position="401"/>
    </location>
</feature>
<dbReference type="InterPro" id="IPR003594">
    <property type="entry name" value="HATPase_dom"/>
</dbReference>
<dbReference type="SUPFAM" id="SSF55874">
    <property type="entry name" value="ATPase domain of HSP90 chaperone/DNA topoisomerase II/histidine kinase"/>
    <property type="match status" value="1"/>
</dbReference>
<dbReference type="KEGG" id="cee:CENDO_10775"/>
<dbReference type="InterPro" id="IPR005467">
    <property type="entry name" value="His_kinase_dom"/>
</dbReference>
<feature type="domain" description="Histidine kinase" evidence="7">
    <location>
        <begin position="198"/>
        <end position="399"/>
    </location>
</feature>
<keyword evidence="9" id="KW-1185">Reference proteome</keyword>
<dbReference type="CDD" id="cd16917">
    <property type="entry name" value="HATPase_UhpB-NarQ-NarX-like"/>
    <property type="match status" value="1"/>
</dbReference>
<feature type="transmembrane region" description="Helical" evidence="6">
    <location>
        <begin position="139"/>
        <end position="159"/>
    </location>
</feature>
<evidence type="ECO:0000256" key="6">
    <source>
        <dbReference type="SAM" id="Phobius"/>
    </source>
</evidence>
<keyword evidence="6" id="KW-0472">Membrane</keyword>
<dbReference type="PIRSF" id="PIRSF037434">
    <property type="entry name" value="STHK_ChrS"/>
    <property type="match status" value="1"/>
</dbReference>
<evidence type="ECO:0000256" key="3">
    <source>
        <dbReference type="ARBA" id="ARBA00023012"/>
    </source>
</evidence>
<dbReference type="Pfam" id="PF07730">
    <property type="entry name" value="HisKA_3"/>
    <property type="match status" value="1"/>
</dbReference>
<dbReference type="Gene3D" id="3.30.565.10">
    <property type="entry name" value="Histidine kinase-like ATPase, C-terminal domain"/>
    <property type="match status" value="1"/>
</dbReference>
<dbReference type="RefSeq" id="WP_136141995.1">
    <property type="nucleotide sequence ID" value="NZ_CP039247.1"/>
</dbReference>
<organism evidence="8 9">
    <name type="scientific">Corynebacterium endometrii</name>
    <dbReference type="NCBI Taxonomy" id="2488819"/>
    <lineage>
        <taxon>Bacteria</taxon>
        <taxon>Bacillati</taxon>
        <taxon>Actinomycetota</taxon>
        <taxon>Actinomycetes</taxon>
        <taxon>Mycobacteriales</taxon>
        <taxon>Corynebacteriaceae</taxon>
        <taxon>Corynebacterium</taxon>
    </lineage>
</organism>
<feature type="transmembrane region" description="Helical" evidence="6">
    <location>
        <begin position="20"/>
        <end position="40"/>
    </location>
</feature>
<dbReference type="Pfam" id="PF02518">
    <property type="entry name" value="HATPase_c"/>
    <property type="match status" value="1"/>
</dbReference>
<gene>
    <name evidence="8" type="primary">liaS1</name>
    <name evidence="8" type="ORF">CENDO_10775</name>
</gene>
<keyword evidence="6" id="KW-0812">Transmembrane</keyword>
<dbReference type="EMBL" id="CP039247">
    <property type="protein sequence ID" value="QCB29408.1"/>
    <property type="molecule type" value="Genomic_DNA"/>
</dbReference>
<accession>A0A4V1CEV3</accession>
<proteinExistence type="predicted"/>
<dbReference type="InterPro" id="IPR050482">
    <property type="entry name" value="Sensor_HK_TwoCompSys"/>
</dbReference>
<evidence type="ECO:0000313" key="8">
    <source>
        <dbReference type="EMBL" id="QCB29408.1"/>
    </source>
</evidence>
<dbReference type="InterPro" id="IPR011712">
    <property type="entry name" value="Sig_transdc_His_kin_sub3_dim/P"/>
</dbReference>
<keyword evidence="1 8" id="KW-0808">Transferase</keyword>
<keyword evidence="6" id="KW-1133">Transmembrane helix</keyword>
<dbReference type="InterPro" id="IPR036890">
    <property type="entry name" value="HATPase_C_sf"/>
</dbReference>
<feature type="transmembrane region" description="Helical" evidence="6">
    <location>
        <begin position="116"/>
        <end position="133"/>
    </location>
</feature>
<dbReference type="PANTHER" id="PTHR24421">
    <property type="entry name" value="NITRATE/NITRITE SENSOR PROTEIN NARX-RELATED"/>
    <property type="match status" value="1"/>
</dbReference>
<feature type="coiled-coil region" evidence="4">
    <location>
        <begin position="162"/>
        <end position="189"/>
    </location>
</feature>
<dbReference type="EC" id="2.7.13.3" evidence="8"/>
<keyword evidence="4" id="KW-0175">Coiled coil</keyword>
<dbReference type="GO" id="GO:0046983">
    <property type="term" value="F:protein dimerization activity"/>
    <property type="evidence" value="ECO:0007669"/>
    <property type="project" value="InterPro"/>
</dbReference>
<sequence length="401" mass="42792">MTPSIDQQRLESPTTDADVLRNGIHILTAMLLVAAIFASMRMELSAAVVNLMLLSAFAAIYFAGSMFMERWGLVPQLVWLVALTGVWFLDLLVAPVGIYLVFALFFLYLRVLGETWGVVAVIFLTAISIGVQVPDGLTLGGIMGPMVSAIVTVAIYYAFRALQRISQEREVLIQELVSTREQLAESERSAGVTEERQRIAHEIHDTLAQGLSSIQMLLHAADRSVDAGEREKARERIALARTTAADNLQEARAMIAALQPASLQETSLTGALTRMAEGFAATGDLTIDVDAEGPVHQLPMKVEAALLRIAQGAVGNVVKHSQATRARITVTYAEDEIRVDVVDNGRGFDVAAVTGRPAGLGHIGLSAMERRAAELGGGVTVESAPGGPTAVSASIPLEPSA</sequence>
<evidence type="ECO:0000259" key="7">
    <source>
        <dbReference type="PROSITE" id="PS50109"/>
    </source>
</evidence>
<keyword evidence="2 8" id="KW-0418">Kinase</keyword>
<dbReference type="PANTHER" id="PTHR24421:SF62">
    <property type="entry name" value="SENSORY TRANSDUCTION HISTIDINE KINASE"/>
    <property type="match status" value="1"/>
</dbReference>
<dbReference type="GO" id="GO:0000155">
    <property type="term" value="F:phosphorelay sensor kinase activity"/>
    <property type="evidence" value="ECO:0007669"/>
    <property type="project" value="InterPro"/>
</dbReference>
<dbReference type="Gene3D" id="1.20.5.1930">
    <property type="match status" value="1"/>
</dbReference>
<dbReference type="GO" id="GO:0016020">
    <property type="term" value="C:membrane"/>
    <property type="evidence" value="ECO:0007669"/>
    <property type="project" value="InterPro"/>
</dbReference>
<feature type="transmembrane region" description="Helical" evidence="6">
    <location>
        <begin position="47"/>
        <end position="67"/>
    </location>
</feature>
<dbReference type="PROSITE" id="PS50109">
    <property type="entry name" value="HIS_KIN"/>
    <property type="match status" value="1"/>
</dbReference>